<reference evidence="8 9" key="1">
    <citation type="submission" date="2016-09" db="EMBL/GenBank/DDBJ databases">
        <title>Complete genome sequence of Actinomyces hongkongensis HKU8.</title>
        <authorList>
            <person name="Gao Y.-X."/>
            <person name="Zhou Y.-Y."/>
            <person name="Xie Y."/>
            <person name="Wang M."/>
            <person name="Wang S.-J."/>
            <person name="Shen S.-G."/>
        </authorList>
    </citation>
    <scope>NUCLEOTIDE SEQUENCE [LARGE SCALE GENOMIC DNA]</scope>
    <source>
        <strain evidence="8 9">HKU8</strain>
    </source>
</reference>
<dbReference type="GO" id="GO:0006508">
    <property type="term" value="P:proteolysis"/>
    <property type="evidence" value="ECO:0007669"/>
    <property type="project" value="UniProtKB-KW"/>
</dbReference>
<proteinExistence type="inferred from homology"/>
<keyword evidence="3 5" id="KW-0378">Hydrolase</keyword>
<feature type="domain" description="Peptidase S8/S53" evidence="7">
    <location>
        <begin position="23"/>
        <end position="254"/>
    </location>
</feature>
<name>A0A1D8B3M3_9ACTO</name>
<comment type="similarity">
    <text evidence="1 5">Belongs to the peptidase S8 family.</text>
</comment>
<protein>
    <submittedName>
        <fullName evidence="8">Peptidase S8</fullName>
    </submittedName>
</protein>
<dbReference type="Proteomes" id="UP000095214">
    <property type="component" value="Chromosome"/>
</dbReference>
<feature type="active site" description="Charge relay system" evidence="5">
    <location>
        <position position="218"/>
    </location>
</feature>
<keyword evidence="2 5" id="KW-0645">Protease</keyword>
<dbReference type="InterPro" id="IPR023828">
    <property type="entry name" value="Peptidase_S8_Ser-AS"/>
</dbReference>
<dbReference type="PANTHER" id="PTHR43806:SF11">
    <property type="entry name" value="CEREVISIN-RELATED"/>
    <property type="match status" value="1"/>
</dbReference>
<evidence type="ECO:0000256" key="3">
    <source>
        <dbReference type="ARBA" id="ARBA00022801"/>
    </source>
</evidence>
<dbReference type="EMBL" id="CP017298">
    <property type="protein sequence ID" value="AOS47745.1"/>
    <property type="molecule type" value="Genomic_DNA"/>
</dbReference>
<evidence type="ECO:0000256" key="1">
    <source>
        <dbReference type="ARBA" id="ARBA00011073"/>
    </source>
</evidence>
<dbReference type="PRINTS" id="PR00723">
    <property type="entry name" value="SUBTILISIN"/>
</dbReference>
<dbReference type="SUPFAM" id="SSF52743">
    <property type="entry name" value="Subtilisin-like"/>
    <property type="match status" value="1"/>
</dbReference>
<dbReference type="OrthoDB" id="3266786at2"/>
<evidence type="ECO:0000256" key="6">
    <source>
        <dbReference type="SAM" id="MobiDB-lite"/>
    </source>
</evidence>
<dbReference type="KEGG" id="phon:BH719_07745"/>
<dbReference type="PROSITE" id="PS00138">
    <property type="entry name" value="SUBTILASE_SER"/>
    <property type="match status" value="1"/>
</dbReference>
<dbReference type="InterPro" id="IPR050131">
    <property type="entry name" value="Peptidase_S8_subtilisin-like"/>
</dbReference>
<evidence type="ECO:0000256" key="2">
    <source>
        <dbReference type="ARBA" id="ARBA00022670"/>
    </source>
</evidence>
<dbReference type="AlphaFoldDB" id="A0A1D8B3M3"/>
<feature type="active site" description="Charge relay system" evidence="5">
    <location>
        <position position="32"/>
    </location>
</feature>
<keyword evidence="4 5" id="KW-0720">Serine protease</keyword>
<dbReference type="RefSeq" id="WP_009744272.1">
    <property type="nucleotide sequence ID" value="NZ_CP017298.1"/>
</dbReference>
<dbReference type="PANTHER" id="PTHR43806">
    <property type="entry name" value="PEPTIDASE S8"/>
    <property type="match status" value="1"/>
</dbReference>
<keyword evidence="9" id="KW-1185">Reference proteome</keyword>
<dbReference type="PROSITE" id="PS51892">
    <property type="entry name" value="SUBTILASE"/>
    <property type="match status" value="1"/>
</dbReference>
<dbReference type="STRING" id="178339.BH719_07745"/>
<dbReference type="InterPro" id="IPR036852">
    <property type="entry name" value="Peptidase_S8/S53_dom_sf"/>
</dbReference>
<dbReference type="InterPro" id="IPR000209">
    <property type="entry name" value="Peptidase_S8/S53_dom"/>
</dbReference>
<gene>
    <name evidence="8" type="ORF">BH719_07745</name>
</gene>
<evidence type="ECO:0000256" key="4">
    <source>
        <dbReference type="ARBA" id="ARBA00022825"/>
    </source>
</evidence>
<dbReference type="InterPro" id="IPR015500">
    <property type="entry name" value="Peptidase_S8_subtilisin-rel"/>
</dbReference>
<evidence type="ECO:0000313" key="8">
    <source>
        <dbReference type="EMBL" id="AOS47745.1"/>
    </source>
</evidence>
<feature type="active site" description="Charge relay system" evidence="5">
    <location>
        <position position="64"/>
    </location>
</feature>
<dbReference type="Pfam" id="PF00082">
    <property type="entry name" value="Peptidase_S8"/>
    <property type="match status" value="1"/>
</dbReference>
<evidence type="ECO:0000256" key="5">
    <source>
        <dbReference type="PROSITE-ProRule" id="PRU01240"/>
    </source>
</evidence>
<feature type="non-terminal residue" evidence="8">
    <location>
        <position position="1"/>
    </location>
</feature>
<evidence type="ECO:0000313" key="9">
    <source>
        <dbReference type="Proteomes" id="UP000095214"/>
    </source>
</evidence>
<accession>A0A1D8B3M3</accession>
<organism evidence="8 9">
    <name type="scientific">Pauljensenia hongkongensis</name>
    <dbReference type="NCBI Taxonomy" id="178339"/>
    <lineage>
        <taxon>Bacteria</taxon>
        <taxon>Bacillati</taxon>
        <taxon>Actinomycetota</taxon>
        <taxon>Actinomycetes</taxon>
        <taxon>Actinomycetales</taxon>
        <taxon>Actinomycetaceae</taxon>
        <taxon>Pauljensenia</taxon>
    </lineage>
</organism>
<dbReference type="GO" id="GO:0004252">
    <property type="term" value="F:serine-type endopeptidase activity"/>
    <property type="evidence" value="ECO:0007669"/>
    <property type="project" value="UniProtKB-UniRule"/>
</dbReference>
<sequence>EITTQEYVAALGVDKEAAAGYTGAGVGIAVIDGPADTTVPELAGADITVKPMCDFTASPDGRTHATTVVSILAARGYGVARGARITNYVVPAPDDTNKSACSGIDTDDGINAAVADGARVISISLGGGKISDAERQAITAALARGVVVVVGTGNDGAQDPPNFFSSVNGTVGVGASDSAGRIQPYSNYGRGLAVMAPGDRITEHDFATGQTIVSSGTSYATPIVAGFVAVAMQRWPQATGNQIVQSLIATATTGPTGQPLISPKGLDTTDPTQYPDTNPLLDKFPGTQPTAQTVADYADGLLATDTVFDNDPAYTYRGTDPATIRSHPDRTALGTSPRYHQPSGSD</sequence>
<feature type="region of interest" description="Disordered" evidence="6">
    <location>
        <begin position="310"/>
        <end position="346"/>
    </location>
</feature>
<evidence type="ECO:0000259" key="7">
    <source>
        <dbReference type="Pfam" id="PF00082"/>
    </source>
</evidence>
<dbReference type="Gene3D" id="3.40.50.200">
    <property type="entry name" value="Peptidase S8/S53 domain"/>
    <property type="match status" value="1"/>
</dbReference>